<evidence type="ECO:0000259" key="4">
    <source>
        <dbReference type="PROSITE" id="PS50011"/>
    </source>
</evidence>
<dbReference type="GO" id="GO:0006397">
    <property type="term" value="P:mRNA processing"/>
    <property type="evidence" value="ECO:0007669"/>
    <property type="project" value="UniProtKB-KW"/>
</dbReference>
<feature type="domain" description="Protein kinase" evidence="4">
    <location>
        <begin position="21"/>
        <end position="324"/>
    </location>
</feature>
<organism evidence="6 7">
    <name type="scientific">Rhizoctonia solani</name>
    <dbReference type="NCBI Taxonomy" id="456999"/>
    <lineage>
        <taxon>Eukaryota</taxon>
        <taxon>Fungi</taxon>
        <taxon>Dikarya</taxon>
        <taxon>Basidiomycota</taxon>
        <taxon>Agaricomycotina</taxon>
        <taxon>Agaricomycetes</taxon>
        <taxon>Cantharellales</taxon>
        <taxon>Ceratobasidiaceae</taxon>
        <taxon>Rhizoctonia</taxon>
    </lineage>
</organism>
<dbReference type="EMBL" id="CP059670">
    <property type="protein sequence ID" value="QRW25223.1"/>
    <property type="molecule type" value="Genomic_DNA"/>
</dbReference>
<reference evidence="6" key="1">
    <citation type="submission" date="2020-05" db="EMBL/GenBank/DDBJ databases">
        <title>Evolutionary and genomic comparisons of hybrid uninucleate and nonhybrid Rhizoctonia fungi.</title>
        <authorList>
            <person name="Li C."/>
            <person name="Chen X."/>
        </authorList>
    </citation>
    <scope>NUCLEOTIDE SEQUENCE</scope>
    <source>
        <strain evidence="6">AG-1 IA</strain>
    </source>
</reference>
<evidence type="ECO:0000313" key="7">
    <source>
        <dbReference type="Proteomes" id="UP000650533"/>
    </source>
</evidence>
<gene>
    <name evidence="6" type="ORF">RhiXN_07172</name>
</gene>
<dbReference type="Gene3D" id="1.10.510.10">
    <property type="entry name" value="Transferase(Phosphotransferase) domain 1"/>
    <property type="match status" value="3"/>
</dbReference>
<evidence type="ECO:0000259" key="5">
    <source>
        <dbReference type="PROSITE" id="PS50158"/>
    </source>
</evidence>
<feature type="region of interest" description="Disordered" evidence="3">
    <location>
        <begin position="925"/>
        <end position="988"/>
    </location>
</feature>
<dbReference type="Pfam" id="PF03732">
    <property type="entry name" value="Retrotrans_gag"/>
    <property type="match status" value="1"/>
</dbReference>
<dbReference type="SUPFAM" id="SSF56112">
    <property type="entry name" value="Protein kinase-like (PK-like)"/>
    <property type="match status" value="3"/>
</dbReference>
<keyword evidence="2" id="KW-0863">Zinc-finger</keyword>
<dbReference type="GeneID" id="67029451"/>
<evidence type="ECO:0000256" key="3">
    <source>
        <dbReference type="SAM" id="MobiDB-lite"/>
    </source>
</evidence>
<dbReference type="InterPro" id="IPR051681">
    <property type="entry name" value="Ser/Thr_Kinases-Pseudokinases"/>
</dbReference>
<dbReference type="PROSITE" id="PS50158">
    <property type="entry name" value="ZF_CCHC"/>
    <property type="match status" value="1"/>
</dbReference>
<accession>A0A8H8P7H4</accession>
<feature type="region of interest" description="Disordered" evidence="3">
    <location>
        <begin position="1034"/>
        <end position="1131"/>
    </location>
</feature>
<dbReference type="GO" id="GO:0004674">
    <property type="term" value="F:protein serine/threonine kinase activity"/>
    <property type="evidence" value="ECO:0007669"/>
    <property type="project" value="TreeGrafter"/>
</dbReference>
<feature type="compositionally biased region" description="Low complexity" evidence="3">
    <location>
        <begin position="947"/>
        <end position="963"/>
    </location>
</feature>
<feature type="domain" description="Protein kinase" evidence="4">
    <location>
        <begin position="683"/>
        <end position="1000"/>
    </location>
</feature>
<dbReference type="GO" id="GO:0005524">
    <property type="term" value="F:ATP binding"/>
    <property type="evidence" value="ECO:0007669"/>
    <property type="project" value="InterPro"/>
</dbReference>
<feature type="domain" description="Protein kinase" evidence="4">
    <location>
        <begin position="337"/>
        <end position="601"/>
    </location>
</feature>
<dbReference type="InterPro" id="IPR011009">
    <property type="entry name" value="Kinase-like_dom_sf"/>
</dbReference>
<dbReference type="InterPro" id="IPR001245">
    <property type="entry name" value="Ser-Thr/Tyr_kinase_cat_dom"/>
</dbReference>
<evidence type="ECO:0000313" key="6">
    <source>
        <dbReference type="EMBL" id="QRW25223.1"/>
    </source>
</evidence>
<feature type="domain" description="CCHC-type" evidence="5">
    <location>
        <begin position="1340"/>
        <end position="1355"/>
    </location>
</feature>
<keyword evidence="2" id="KW-0862">Zinc</keyword>
<dbReference type="GO" id="GO:0008270">
    <property type="term" value="F:zinc ion binding"/>
    <property type="evidence" value="ECO:0007669"/>
    <property type="project" value="UniProtKB-KW"/>
</dbReference>
<keyword evidence="2" id="KW-0479">Metal-binding</keyword>
<dbReference type="Pfam" id="PF00069">
    <property type="entry name" value="Pkinase"/>
    <property type="match status" value="2"/>
</dbReference>
<evidence type="ECO:0000256" key="1">
    <source>
        <dbReference type="ARBA" id="ARBA00022664"/>
    </source>
</evidence>
<dbReference type="RefSeq" id="XP_043185460.1">
    <property type="nucleotide sequence ID" value="XM_043326988.1"/>
</dbReference>
<dbReference type="InterPro" id="IPR001878">
    <property type="entry name" value="Znf_CCHC"/>
</dbReference>
<dbReference type="PROSITE" id="PS50011">
    <property type="entry name" value="PROTEIN_KINASE_DOM"/>
    <property type="match status" value="3"/>
</dbReference>
<dbReference type="InterPro" id="IPR000719">
    <property type="entry name" value="Prot_kinase_dom"/>
</dbReference>
<name>A0A8H8P7H4_9AGAM</name>
<feature type="compositionally biased region" description="Basic and acidic residues" evidence="3">
    <location>
        <begin position="1120"/>
        <end position="1131"/>
    </location>
</feature>
<dbReference type="InterPro" id="IPR036875">
    <property type="entry name" value="Znf_CCHC_sf"/>
</dbReference>
<dbReference type="GO" id="GO:0003676">
    <property type="term" value="F:nucleic acid binding"/>
    <property type="evidence" value="ECO:0007669"/>
    <property type="project" value="InterPro"/>
</dbReference>
<protein>
    <submittedName>
        <fullName evidence="6">Retrotransposon-derived protein PEG10</fullName>
    </submittedName>
</protein>
<feature type="compositionally biased region" description="Low complexity" evidence="3">
    <location>
        <begin position="1302"/>
        <end position="1313"/>
    </location>
</feature>
<feature type="compositionally biased region" description="Polar residues" evidence="3">
    <location>
        <begin position="964"/>
        <end position="977"/>
    </location>
</feature>
<dbReference type="Proteomes" id="UP000650533">
    <property type="component" value="Chromosome 13"/>
</dbReference>
<dbReference type="SUPFAM" id="SSF57756">
    <property type="entry name" value="Retrovirus zinc finger-like domains"/>
    <property type="match status" value="1"/>
</dbReference>
<dbReference type="KEGG" id="rsx:RhiXN_07172"/>
<dbReference type="Pfam" id="PF07714">
    <property type="entry name" value="PK_Tyr_Ser-Thr"/>
    <property type="match status" value="1"/>
</dbReference>
<dbReference type="PANTHER" id="PTHR44329">
    <property type="entry name" value="SERINE/THREONINE-PROTEIN KINASE TNNI3K-RELATED"/>
    <property type="match status" value="1"/>
</dbReference>
<dbReference type="CDD" id="cd00180">
    <property type="entry name" value="PKc"/>
    <property type="match status" value="2"/>
</dbReference>
<feature type="region of interest" description="Disordered" evidence="3">
    <location>
        <begin position="1290"/>
        <end position="1313"/>
    </location>
</feature>
<sequence>MLIAPENLGIQNITAYVTQTQASFANIDTGATANVYRGVYVEPGNRTNIQVVIKSARTSDLESTSERTRQRTQKNLLRELAVWNSLQRSPHPNVLSLLGVAYIPSSRWLCSVSEYCQSSLEAYFKNPPSKPEYIRFMKEILAGLVHMHSFDPPIAHGDLKLASCLKSHARQSSNLRQANLLLSFDGIIKLCDFGQARFCNDQRGLASDASTTFESTHRFMSPELFVASSKVRPTNLSDVWAYGCVALQQADALSHYQKRTYGTQRNNERSKSKFKARKAACPTMPTASRLLDELNRLIDSNLIDISSFTPDRMSLDFDGTMPSWPDNIVDFGDQGLSPNRKILCRGNRAELWVHQETSVTTQVVTTYVVKAPIPPTRLRPRKTKLDPFQYLLRRIVRERYSLQHQNIVEMIGIDTSFGIYAGLVFEFCENLSLRSYKSNQFFDQLDLLRHAVQMLEGLHYLHTFPTPIVHGDLNPSNIMVDGRGTLKLSTFSLSQITTSIPQAESSQPSADRIEVIRYLSPEMLSDSAIPSIRSDIWAYGCILFWLFSSLEPYHETKREYDVEKLIQRGVLPNDAQVLREETEVDGRFRQNSQREWLFNGISDRAENCWSPSGWPTANDLLIFVRELSSEMDELEDTSTWMSRVSNLSGSIIRPPILWVQGGSTSGSWRYPKASRLNPDPRTTKISMSWTKASFKRGFFRSRTEVIIKFSMSGQSSTGSSHQIASRSAVKHEIAILMQLQHSNVCSLWGYEEDTFGSPSSPAIVTEFCPNGTLGEYLTRCSDQLHISARLHLMENILNGVSYLHEKVTDGIIVHGNLNMDTSVVVDKDGTAKIRNFEFAFQYAHNQSPGVVATVIRAPALAPMPSRWHPPEMFLETLGSDGSLMTRYNDLWAVGCLLAAICSSLEPYSGTNIPAVFSRIANKDKPYSRGTHSPTPFPIIPSTRSGVPHPYSRPTSRSSRRSIPANSQPASRSASPTLQDLPRMEPEPSPSALLKAITALTVTVGSLQDQIRAQSQQITELRAICKETADLLGDKDQGATQAKPGPLTGPVTPPTHSGGETHTPGTVRPGLKAPFRPSRGTGFDSEEEEEPRPLKKEPQGTPRRHLGSLTPFDAGSSVKRPKMDLPDPYKGDARGQKATQWLDQMMLWVALHRDQFDEEEQMVVWILYHMTDKAADWALPIIGSIIKGKGNPPTTIQALTAKFKEAFADPDAKRAAARKIAVLSQSTTTSEYVTEFRNLMAELDWNKEAYIAQFTRGLHWKVKELLSTKDSIPDELKAIFAAAIKIDNIRRKNEENRPKKAPAKSPATVATSTTTTRVRLSEDPNYVTPEERDRRRAAGLCVKCGQKGHGIKQCPNGWKATIKEAAKIGEVVESEKE</sequence>
<evidence type="ECO:0000256" key="2">
    <source>
        <dbReference type="PROSITE-ProRule" id="PRU00047"/>
    </source>
</evidence>
<dbReference type="InterPro" id="IPR005162">
    <property type="entry name" value="Retrotrans_gag_dom"/>
</dbReference>
<proteinExistence type="predicted"/>
<keyword evidence="1" id="KW-0507">mRNA processing</keyword>